<dbReference type="RefSeq" id="WP_380668445.1">
    <property type="nucleotide sequence ID" value="NZ_JBHTCJ010000006.1"/>
</dbReference>
<evidence type="ECO:0000313" key="1">
    <source>
        <dbReference type="EMBL" id="MFC7342502.1"/>
    </source>
</evidence>
<accession>A0ABW2LIZ6</accession>
<gene>
    <name evidence="1" type="ORF">ACFQRI_13930</name>
</gene>
<evidence type="ECO:0000313" key="2">
    <source>
        <dbReference type="Proteomes" id="UP001596504"/>
    </source>
</evidence>
<reference evidence="2" key="1">
    <citation type="journal article" date="2019" name="Int. J. Syst. Evol. Microbiol.">
        <title>The Global Catalogue of Microorganisms (GCM) 10K type strain sequencing project: providing services to taxonomists for standard genome sequencing and annotation.</title>
        <authorList>
            <consortium name="The Broad Institute Genomics Platform"/>
            <consortium name="The Broad Institute Genome Sequencing Center for Infectious Disease"/>
            <person name="Wu L."/>
            <person name="Ma J."/>
        </authorList>
    </citation>
    <scope>NUCLEOTIDE SEQUENCE [LARGE SCALE GENOMIC DNA]</scope>
    <source>
        <strain evidence="2">WLHS5</strain>
    </source>
</reference>
<keyword evidence="2" id="KW-1185">Reference proteome</keyword>
<proteinExistence type="predicted"/>
<name>A0ABW2LIZ6_9PSEU</name>
<organism evidence="1 2">
    <name type="scientific">Saccharopolyspora griseoalba</name>
    <dbReference type="NCBI Taxonomy" id="1431848"/>
    <lineage>
        <taxon>Bacteria</taxon>
        <taxon>Bacillati</taxon>
        <taxon>Actinomycetota</taxon>
        <taxon>Actinomycetes</taxon>
        <taxon>Pseudonocardiales</taxon>
        <taxon>Pseudonocardiaceae</taxon>
        <taxon>Saccharopolyspora</taxon>
    </lineage>
</organism>
<sequence>MDAILGTVLRSAVRERLDVLSELAGRGDAAALVSVARTEIPRLIEGWRTLLTKHEADEKGNCPECSGRRRPQRAPCAVWRSAYDHLVAGALAPGPARHQLPAQELRAEPVP</sequence>
<dbReference type="Proteomes" id="UP001596504">
    <property type="component" value="Unassembled WGS sequence"/>
</dbReference>
<comment type="caution">
    <text evidence="1">The sequence shown here is derived from an EMBL/GenBank/DDBJ whole genome shotgun (WGS) entry which is preliminary data.</text>
</comment>
<protein>
    <submittedName>
        <fullName evidence="1">Uncharacterized protein</fullName>
    </submittedName>
</protein>
<dbReference type="EMBL" id="JBHTCJ010000006">
    <property type="protein sequence ID" value="MFC7342502.1"/>
    <property type="molecule type" value="Genomic_DNA"/>
</dbReference>